<organism evidence="3 4">
    <name type="scientific">Trichinella pseudospiralis</name>
    <name type="common">Parasitic roundworm</name>
    <dbReference type="NCBI Taxonomy" id="6337"/>
    <lineage>
        <taxon>Eukaryota</taxon>
        <taxon>Metazoa</taxon>
        <taxon>Ecdysozoa</taxon>
        <taxon>Nematoda</taxon>
        <taxon>Enoplea</taxon>
        <taxon>Dorylaimia</taxon>
        <taxon>Trichinellida</taxon>
        <taxon>Trichinellidae</taxon>
        <taxon>Trichinella</taxon>
    </lineage>
</organism>
<protein>
    <submittedName>
        <fullName evidence="3">Uncharacterized protein</fullName>
    </submittedName>
</protein>
<accession>A0A0V1G4A3</accession>
<evidence type="ECO:0000313" key="4">
    <source>
        <dbReference type="Proteomes" id="UP000054995"/>
    </source>
</evidence>
<name>A0A0V1G4A3_TRIPS</name>
<keyword evidence="2" id="KW-0812">Transmembrane</keyword>
<feature type="non-terminal residue" evidence="3">
    <location>
        <position position="196"/>
    </location>
</feature>
<keyword evidence="2" id="KW-0472">Membrane</keyword>
<evidence type="ECO:0000313" key="3">
    <source>
        <dbReference type="EMBL" id="KRY93067.1"/>
    </source>
</evidence>
<dbReference type="EMBL" id="JYDT01000004">
    <property type="protein sequence ID" value="KRY93067.1"/>
    <property type="molecule type" value="Genomic_DNA"/>
</dbReference>
<sequence>LPQHTSIDHIIIHYVKLSVLYSVVADADRQLTTAVLPWITKMRKNDKANRLEDQEGVRDVVVGSVVFVTTVVVVVGLYLRLVNKFYTHCCCFVVAMASLKREAERRGKAAANTGPSTSNEGRVNSGAEETNEPAGGSGSLHKQRKYSNPTSNFTYKSSSFLNNLLDRFSSDKTQCPDSFILSYGYRLAIFFFLSIR</sequence>
<feature type="region of interest" description="Disordered" evidence="1">
    <location>
        <begin position="108"/>
        <end position="146"/>
    </location>
</feature>
<gene>
    <name evidence="3" type="ORF">T4D_2104</name>
</gene>
<keyword evidence="2" id="KW-1133">Transmembrane helix</keyword>
<feature type="transmembrane region" description="Helical" evidence="2">
    <location>
        <begin position="60"/>
        <end position="79"/>
    </location>
</feature>
<feature type="non-terminal residue" evidence="3">
    <location>
        <position position="1"/>
    </location>
</feature>
<keyword evidence="4" id="KW-1185">Reference proteome</keyword>
<reference evidence="3 4" key="1">
    <citation type="submission" date="2015-01" db="EMBL/GenBank/DDBJ databases">
        <title>Evolution of Trichinella species and genotypes.</title>
        <authorList>
            <person name="Korhonen P.K."/>
            <person name="Edoardo P."/>
            <person name="Giuseppe L.R."/>
            <person name="Gasser R.B."/>
        </authorList>
    </citation>
    <scope>NUCLEOTIDE SEQUENCE [LARGE SCALE GENOMIC DNA]</scope>
    <source>
        <strain evidence="3">ISS470</strain>
    </source>
</reference>
<dbReference type="AlphaFoldDB" id="A0A0V1G4A3"/>
<dbReference type="Proteomes" id="UP000054995">
    <property type="component" value="Unassembled WGS sequence"/>
</dbReference>
<comment type="caution">
    <text evidence="3">The sequence shown here is derived from an EMBL/GenBank/DDBJ whole genome shotgun (WGS) entry which is preliminary data.</text>
</comment>
<feature type="compositionally biased region" description="Polar residues" evidence="1">
    <location>
        <begin position="113"/>
        <end position="122"/>
    </location>
</feature>
<proteinExistence type="predicted"/>
<evidence type="ECO:0000256" key="2">
    <source>
        <dbReference type="SAM" id="Phobius"/>
    </source>
</evidence>
<evidence type="ECO:0000256" key="1">
    <source>
        <dbReference type="SAM" id="MobiDB-lite"/>
    </source>
</evidence>